<dbReference type="PROSITE" id="PS00653">
    <property type="entry name" value="GLYCOSYL_HYDROL_F1_2"/>
    <property type="match status" value="1"/>
</dbReference>
<dbReference type="Pfam" id="PF00232">
    <property type="entry name" value="Glyco_hydro_1"/>
    <property type="match status" value="1"/>
</dbReference>
<keyword evidence="1 3" id="KW-0326">Glycosidase</keyword>
<organism evidence="3 4">
    <name type="scientific">Breznakia pachnodae</name>
    <dbReference type="NCBI Taxonomy" id="265178"/>
    <lineage>
        <taxon>Bacteria</taxon>
        <taxon>Bacillati</taxon>
        <taxon>Bacillota</taxon>
        <taxon>Erysipelotrichia</taxon>
        <taxon>Erysipelotrichales</taxon>
        <taxon>Erysipelotrichaceae</taxon>
        <taxon>Breznakia</taxon>
    </lineage>
</organism>
<dbReference type="PANTHER" id="PTHR10353">
    <property type="entry name" value="GLYCOSYL HYDROLASE"/>
    <property type="match status" value="1"/>
</dbReference>
<evidence type="ECO:0000256" key="1">
    <source>
        <dbReference type="ARBA" id="ARBA00023295"/>
    </source>
</evidence>
<dbReference type="InterPro" id="IPR033132">
    <property type="entry name" value="GH_1_N_CS"/>
</dbReference>
<comment type="similarity">
    <text evidence="2">Belongs to the glycosyl hydrolase 1 family.</text>
</comment>
<sequence length="481" mass="55471">MKKTTKFPDGFYWGGATAANQVEGAWEVGGKGISVSDVITVGTHQNPRRVSLDMSEQLYYPSHKASEHYDHYKEDIALFAEMGFKMYRFSISWVRIFPNGDEEKPNEEGLLFYDKIFEELKKYNIEPLVTISHNELPLHLAKKFNGWASRKMIDCFMKLCNVLFERYKDYVTYWIPFNEINNLSLPISGFVQGGIIADDMKTFGGGTDNAQLRFQALHHVLVAGAKAVQLGKSINPNFQFGSMTCHITLYPLTCKPEDIVLTQQEDLLRNCFCSDVQLKGEYPYFQEKYYQDNGIIIDITEEDKKLLKENLHDFYAFSYYMSVCRSSDPDADQTSGNIMGGARNPYLEESEWDWQIDPVGLRYTLNKVYDRYRVPVMITENGLGATDKFENGIIHDPYRIDYLRTHIEQMKEAINDGVELIAYTPWGCIDLVSVSTGEMKKRYGFIYVDADDNGEGTFNRYRKDSFNWYKKVIQSNGEDLN</sequence>
<reference evidence="3 4" key="1">
    <citation type="submission" date="2023-07" db="EMBL/GenBank/DDBJ databases">
        <title>Genomic Encyclopedia of Type Strains, Phase IV (KMG-IV): sequencing the most valuable type-strain genomes for metagenomic binning, comparative biology and taxonomic classification.</title>
        <authorList>
            <person name="Goeker M."/>
        </authorList>
    </citation>
    <scope>NUCLEOTIDE SEQUENCE [LARGE SCALE GENOMIC DNA]</scope>
    <source>
        <strain evidence="3 4">DSM 16784</strain>
    </source>
</reference>
<dbReference type="InterPro" id="IPR001360">
    <property type="entry name" value="Glyco_hydro_1"/>
</dbReference>
<keyword evidence="3" id="KW-0378">Hydrolase</keyword>
<dbReference type="RefSeq" id="WP_307404762.1">
    <property type="nucleotide sequence ID" value="NZ_JAUSUR010000001.1"/>
</dbReference>
<evidence type="ECO:0000256" key="2">
    <source>
        <dbReference type="RuleBase" id="RU003690"/>
    </source>
</evidence>
<dbReference type="PRINTS" id="PR00131">
    <property type="entry name" value="GLHYDRLASE1"/>
</dbReference>
<dbReference type="Gene3D" id="3.20.20.80">
    <property type="entry name" value="Glycosidases"/>
    <property type="match status" value="1"/>
</dbReference>
<dbReference type="Proteomes" id="UP001230220">
    <property type="component" value="Unassembled WGS sequence"/>
</dbReference>
<protein>
    <submittedName>
        <fullName evidence="3">6-phospho-beta-glucosidase</fullName>
        <ecNumber evidence="3">3.2.1.86</ecNumber>
    </submittedName>
</protein>
<gene>
    <name evidence="3" type="ORF">J2S15_000287</name>
</gene>
<keyword evidence="4" id="KW-1185">Reference proteome</keyword>
<evidence type="ECO:0000313" key="3">
    <source>
        <dbReference type="EMBL" id="MDQ0359556.1"/>
    </source>
</evidence>
<evidence type="ECO:0000313" key="4">
    <source>
        <dbReference type="Proteomes" id="UP001230220"/>
    </source>
</evidence>
<dbReference type="InterPro" id="IPR017853">
    <property type="entry name" value="GH"/>
</dbReference>
<accession>A0ABU0DYN4</accession>
<proteinExistence type="inferred from homology"/>
<comment type="caution">
    <text evidence="3">The sequence shown here is derived from an EMBL/GenBank/DDBJ whole genome shotgun (WGS) entry which is preliminary data.</text>
</comment>
<dbReference type="EC" id="3.2.1.86" evidence="3"/>
<dbReference type="GO" id="GO:0008706">
    <property type="term" value="F:6-phospho-beta-glucosidase activity"/>
    <property type="evidence" value="ECO:0007669"/>
    <property type="project" value="UniProtKB-EC"/>
</dbReference>
<dbReference type="PANTHER" id="PTHR10353:SF122">
    <property type="entry name" value="6-PHOSPHO-BETA-GLUCOSIDASE ASCB-RELATED"/>
    <property type="match status" value="1"/>
</dbReference>
<dbReference type="SUPFAM" id="SSF51445">
    <property type="entry name" value="(Trans)glycosidases"/>
    <property type="match status" value="1"/>
</dbReference>
<name>A0ABU0DYN4_9FIRM</name>
<dbReference type="EMBL" id="JAUSUR010000001">
    <property type="protein sequence ID" value="MDQ0359556.1"/>
    <property type="molecule type" value="Genomic_DNA"/>
</dbReference>